<name>A0ABR3AB29_9AGAR</name>
<keyword evidence="3" id="KW-1185">Reference proteome</keyword>
<dbReference type="InterPro" id="IPR051026">
    <property type="entry name" value="PI/PC_transfer"/>
</dbReference>
<evidence type="ECO:0000313" key="2">
    <source>
        <dbReference type="EMBL" id="KAL0069762.1"/>
    </source>
</evidence>
<dbReference type="SMART" id="SM01100">
    <property type="entry name" value="CRAL_TRIO_N"/>
    <property type="match status" value="1"/>
</dbReference>
<proteinExistence type="predicted"/>
<dbReference type="EMBL" id="JBBXMP010000010">
    <property type="protein sequence ID" value="KAL0069762.1"/>
    <property type="molecule type" value="Genomic_DNA"/>
</dbReference>
<evidence type="ECO:0000259" key="1">
    <source>
        <dbReference type="SMART" id="SM01100"/>
    </source>
</evidence>
<organism evidence="2 3">
    <name type="scientific">Marasmius tenuissimus</name>
    <dbReference type="NCBI Taxonomy" id="585030"/>
    <lineage>
        <taxon>Eukaryota</taxon>
        <taxon>Fungi</taxon>
        <taxon>Dikarya</taxon>
        <taxon>Basidiomycota</taxon>
        <taxon>Agaricomycotina</taxon>
        <taxon>Agaricomycetes</taxon>
        <taxon>Agaricomycetidae</taxon>
        <taxon>Agaricales</taxon>
        <taxon>Marasmiineae</taxon>
        <taxon>Marasmiaceae</taxon>
        <taxon>Marasmius</taxon>
    </lineage>
</organism>
<dbReference type="PANTHER" id="PTHR45657">
    <property type="entry name" value="CRAL-TRIO DOMAIN-CONTAINING PROTEIN YKL091C-RELATED"/>
    <property type="match status" value="1"/>
</dbReference>
<dbReference type="Gene3D" id="3.40.525.10">
    <property type="entry name" value="CRAL-TRIO lipid binding domain"/>
    <property type="match status" value="1"/>
</dbReference>
<gene>
    <name evidence="2" type="ORF">AAF712_003031</name>
</gene>
<dbReference type="PANTHER" id="PTHR45657:SF1">
    <property type="entry name" value="CRAL-TRIO DOMAIN-CONTAINING PROTEIN YKL091C-RELATED"/>
    <property type="match status" value="1"/>
</dbReference>
<dbReference type="InterPro" id="IPR036273">
    <property type="entry name" value="CRAL/TRIO_N_dom_sf"/>
</dbReference>
<sequence>MSQLSQEEKLAIFRKELFDEGILKEGDSIGTDDETLKRFLRARKYDLVQAKKMFRDAQHWRQTVEGVGIDELYKQIDPFDYPERKDVFECWPMWFHKVRLIVMNALSQRPLIPILGRSDRQGVAYKYRKEAQSHAKAPSLPLILYSEAGP</sequence>
<dbReference type="SUPFAM" id="SSF46938">
    <property type="entry name" value="CRAL/TRIO N-terminal domain"/>
    <property type="match status" value="1"/>
</dbReference>
<evidence type="ECO:0000313" key="3">
    <source>
        <dbReference type="Proteomes" id="UP001437256"/>
    </source>
</evidence>
<dbReference type="InterPro" id="IPR011074">
    <property type="entry name" value="CRAL/TRIO_N_dom"/>
</dbReference>
<dbReference type="InterPro" id="IPR036865">
    <property type="entry name" value="CRAL-TRIO_dom_sf"/>
</dbReference>
<dbReference type="Pfam" id="PF03765">
    <property type="entry name" value="CRAL_TRIO_N"/>
    <property type="match status" value="1"/>
</dbReference>
<accession>A0ABR3AB29</accession>
<reference evidence="2 3" key="1">
    <citation type="submission" date="2024-05" db="EMBL/GenBank/DDBJ databases">
        <title>A draft genome resource for the thread blight pathogen Marasmius tenuissimus strain MS-2.</title>
        <authorList>
            <person name="Yulfo-Soto G.E."/>
            <person name="Baruah I.K."/>
            <person name="Amoako-Attah I."/>
            <person name="Bukari Y."/>
            <person name="Meinhardt L.W."/>
            <person name="Bailey B.A."/>
            <person name="Cohen S.P."/>
        </authorList>
    </citation>
    <scope>NUCLEOTIDE SEQUENCE [LARGE SCALE GENOMIC DNA]</scope>
    <source>
        <strain evidence="2 3">MS-2</strain>
    </source>
</reference>
<comment type="caution">
    <text evidence="2">The sequence shown here is derived from an EMBL/GenBank/DDBJ whole genome shotgun (WGS) entry which is preliminary data.</text>
</comment>
<feature type="domain" description="CRAL/TRIO N-terminal" evidence="1">
    <location>
        <begin position="32"/>
        <end position="57"/>
    </location>
</feature>
<protein>
    <recommendedName>
        <fullName evidence="1">CRAL/TRIO N-terminal domain-containing protein</fullName>
    </recommendedName>
</protein>
<dbReference type="Proteomes" id="UP001437256">
    <property type="component" value="Unassembled WGS sequence"/>
</dbReference>